<comment type="caution">
    <text evidence="2">The sequence shown here is derived from an EMBL/GenBank/DDBJ whole genome shotgun (WGS) entry which is preliminary data.</text>
</comment>
<gene>
    <name evidence="2" type="ORF">D584_11107</name>
</gene>
<dbReference type="PIRSF" id="PIRSF016624">
    <property type="entry name" value="Mu_prophg_I"/>
    <property type="match status" value="1"/>
</dbReference>
<organism evidence="2 3">
    <name type="scientific">Brucella intermedia M86</name>
    <dbReference type="NCBI Taxonomy" id="1234597"/>
    <lineage>
        <taxon>Bacteria</taxon>
        <taxon>Pseudomonadati</taxon>
        <taxon>Pseudomonadota</taxon>
        <taxon>Alphaproteobacteria</taxon>
        <taxon>Hyphomicrobiales</taxon>
        <taxon>Brucellaceae</taxon>
        <taxon>Brucella/Ochrobactrum group</taxon>
        <taxon>Brucella</taxon>
    </lineage>
</organism>
<name>M5JP68_9HYPH</name>
<dbReference type="OrthoDB" id="7306769at2"/>
<evidence type="ECO:0000256" key="1">
    <source>
        <dbReference type="SAM" id="Coils"/>
    </source>
</evidence>
<evidence type="ECO:0000313" key="3">
    <source>
        <dbReference type="Proteomes" id="UP000011971"/>
    </source>
</evidence>
<keyword evidence="1" id="KW-0175">Coiled coil</keyword>
<feature type="coiled-coil region" evidence="1">
    <location>
        <begin position="239"/>
        <end position="266"/>
    </location>
</feature>
<accession>M5JP68</accession>
<sequence length="365" mass="38845">MSLMMNATATAIFQTDLASSGNTAPEWIELFPAGPQIKARDGRAWTLEPSRVLAAFTANNGPLAIDYEHAQAHKAPKGEEAPAAGWIVELQERDGGIWGRVEWVAKAARQIVAREYRFISPDFNHTREGVITRLNGAGLVNRPALVMTALAHEQPDQHSQQETPMLKAIAKAFGLAETADEAAILSAIATRDGERKALCQALKIDDKGGQAEITAAIAKLQEDTATALAAVQNGGAAEVSSLRTELNETKTALAQLQEKNAEREIDLALDAAAQAGKITPATRETYRAMCSLDGGLDKFNALVATLPVIAAPSKLDGKQPETTAEADLDPVALASEARAYVNEKAAQGITVSITDAVAHVKEKRQ</sequence>
<dbReference type="Pfam" id="PF10123">
    <property type="entry name" value="Mu-like_Pro"/>
    <property type="match status" value="1"/>
</dbReference>
<dbReference type="EMBL" id="AOGE01000027">
    <property type="protein sequence ID" value="ELT49072.1"/>
    <property type="molecule type" value="Genomic_DNA"/>
</dbReference>
<dbReference type="Proteomes" id="UP000011971">
    <property type="component" value="Unassembled WGS sequence"/>
</dbReference>
<dbReference type="PATRIC" id="fig|1234597.4.peg.2299"/>
<dbReference type="AlphaFoldDB" id="M5JP68"/>
<reference evidence="2 3" key="1">
    <citation type="journal article" date="2013" name="Gut Pathog.">
        <title>Draft genome of Ochrobactrum intermedium strain M86 isolated from non-ulcer dyspeptic individual from India.</title>
        <authorList>
            <person name="Kulkarni G."/>
            <person name="Dhotre D."/>
            <person name="Dharne M."/>
            <person name="Shetty S."/>
            <person name="Chowdhury S."/>
            <person name="Misra V."/>
            <person name="Misra S."/>
            <person name="Patole M."/>
            <person name="Shouche Y."/>
        </authorList>
    </citation>
    <scope>NUCLEOTIDE SEQUENCE [LARGE SCALE GENOMIC DNA]</scope>
    <source>
        <strain evidence="2 3">M86</strain>
    </source>
</reference>
<protein>
    <submittedName>
        <fullName evidence="2">Uncharacterized protein</fullName>
    </submittedName>
</protein>
<proteinExistence type="predicted"/>
<evidence type="ECO:0000313" key="2">
    <source>
        <dbReference type="EMBL" id="ELT49072.1"/>
    </source>
</evidence>
<dbReference type="InterPro" id="IPR012106">
    <property type="entry name" value="Phage_Mu_Gp1"/>
</dbReference>